<dbReference type="Pfam" id="PF00356">
    <property type="entry name" value="LacI"/>
    <property type="match status" value="1"/>
</dbReference>
<keyword evidence="1" id="KW-0678">Repressor</keyword>
<reference evidence="6 7" key="1">
    <citation type="submission" date="2018-10" db="EMBL/GenBank/DDBJ databases">
        <authorList>
            <person name="Li J."/>
        </authorList>
    </citation>
    <scope>NUCLEOTIDE SEQUENCE [LARGE SCALE GENOMIC DNA]</scope>
    <source>
        <strain evidence="6 7">JCM 30549</strain>
    </source>
</reference>
<evidence type="ECO:0000256" key="4">
    <source>
        <dbReference type="ARBA" id="ARBA00023163"/>
    </source>
</evidence>
<dbReference type="PROSITE" id="PS50932">
    <property type="entry name" value="HTH_LACI_2"/>
    <property type="match status" value="1"/>
</dbReference>
<dbReference type="PANTHER" id="PTHR30146:SF148">
    <property type="entry name" value="HTH-TYPE TRANSCRIPTIONAL REPRESSOR PURR-RELATED"/>
    <property type="match status" value="1"/>
</dbReference>
<dbReference type="InterPro" id="IPR010982">
    <property type="entry name" value="Lambda_DNA-bd_dom_sf"/>
</dbReference>
<keyword evidence="4" id="KW-0804">Transcription</keyword>
<dbReference type="CDD" id="cd06267">
    <property type="entry name" value="PBP1_LacI_sugar_binding-like"/>
    <property type="match status" value="1"/>
</dbReference>
<dbReference type="Gene3D" id="3.40.50.2300">
    <property type="match status" value="2"/>
</dbReference>
<dbReference type="CDD" id="cd01392">
    <property type="entry name" value="HTH_LacI"/>
    <property type="match status" value="1"/>
</dbReference>
<comment type="caution">
    <text evidence="6">The sequence shown here is derived from an EMBL/GenBank/DDBJ whole genome shotgun (WGS) entry which is preliminary data.</text>
</comment>
<evidence type="ECO:0000256" key="2">
    <source>
        <dbReference type="ARBA" id="ARBA00023015"/>
    </source>
</evidence>
<dbReference type="PROSITE" id="PS00356">
    <property type="entry name" value="HTH_LACI_1"/>
    <property type="match status" value="1"/>
</dbReference>
<keyword evidence="2" id="KW-0805">Transcription regulation</keyword>
<dbReference type="EMBL" id="RCUW01000014">
    <property type="protein sequence ID" value="RLP67801.1"/>
    <property type="molecule type" value="Genomic_DNA"/>
</dbReference>
<dbReference type="Gene3D" id="1.10.260.40">
    <property type="entry name" value="lambda repressor-like DNA-binding domains"/>
    <property type="match status" value="1"/>
</dbReference>
<dbReference type="Pfam" id="PF13377">
    <property type="entry name" value="Peripla_BP_3"/>
    <property type="match status" value="1"/>
</dbReference>
<dbReference type="AlphaFoldDB" id="A0A3L6ZJU3"/>
<evidence type="ECO:0000256" key="3">
    <source>
        <dbReference type="ARBA" id="ARBA00023125"/>
    </source>
</evidence>
<dbReference type="GO" id="GO:0000976">
    <property type="term" value="F:transcription cis-regulatory region binding"/>
    <property type="evidence" value="ECO:0007669"/>
    <property type="project" value="TreeGrafter"/>
</dbReference>
<dbReference type="Proteomes" id="UP000275395">
    <property type="component" value="Unassembled WGS sequence"/>
</dbReference>
<organism evidence="6 7">
    <name type="scientific">Mycetocola reblochoni</name>
    <dbReference type="NCBI Taxonomy" id="331618"/>
    <lineage>
        <taxon>Bacteria</taxon>
        <taxon>Bacillati</taxon>
        <taxon>Actinomycetota</taxon>
        <taxon>Actinomycetes</taxon>
        <taxon>Micrococcales</taxon>
        <taxon>Microbacteriaceae</taxon>
        <taxon>Mycetocola</taxon>
    </lineage>
</organism>
<evidence type="ECO:0000256" key="1">
    <source>
        <dbReference type="ARBA" id="ARBA00022491"/>
    </source>
</evidence>
<sequence length="392" mass="41805">MRLHWSDDCLAASGRRERRRRVVSKVPTVYDVAERAGVSIATVSRVLRTPDAVRPVTRERVLGAVTELGYVPSGSARGLAERRTGVLGLYFPGFDALDEAAEFTVFTDDDDGAAGDEFSIVHEAAPPEDAGAATLFLDEVLRGAELEAWRRGFVLMVGVGRGDPATSVARDMAGRVDGLVVLANSVPDDVLERLSARIPIVVLAGPRRGDSNDHVTVSNAQGMAALTRHVLEQTGGRVPSYLAGPVDSPDGAQRWQGFQRAIAEAGLDLADVPVLRGDFSRAAGRRIGDELVRSGLPPALMSSNDQMALGVLDAFAAAGVRVPQDVVVTGFDGIDAAARSHPRLTTVRQPMTELGRAAIEVMARRLDEPDAPPMSVRLPVEVVLRDSSVRRG</sequence>
<dbReference type="InterPro" id="IPR046335">
    <property type="entry name" value="LacI/GalR-like_sensor"/>
</dbReference>
<dbReference type="GO" id="GO:0003700">
    <property type="term" value="F:DNA-binding transcription factor activity"/>
    <property type="evidence" value="ECO:0007669"/>
    <property type="project" value="TreeGrafter"/>
</dbReference>
<protein>
    <submittedName>
        <fullName evidence="6">LacI family transcriptional regulator</fullName>
    </submittedName>
</protein>
<dbReference type="PANTHER" id="PTHR30146">
    <property type="entry name" value="LACI-RELATED TRANSCRIPTIONAL REPRESSOR"/>
    <property type="match status" value="1"/>
</dbReference>
<evidence type="ECO:0000259" key="5">
    <source>
        <dbReference type="PROSITE" id="PS50932"/>
    </source>
</evidence>
<evidence type="ECO:0000313" key="7">
    <source>
        <dbReference type="Proteomes" id="UP000275395"/>
    </source>
</evidence>
<keyword evidence="3" id="KW-0238">DNA-binding</keyword>
<feature type="domain" description="HTH lacI-type" evidence="5">
    <location>
        <begin position="27"/>
        <end position="81"/>
    </location>
</feature>
<gene>
    <name evidence="6" type="ORF">D9V30_12490</name>
</gene>
<name>A0A3L6ZJU3_9MICO</name>
<dbReference type="PRINTS" id="PR00036">
    <property type="entry name" value="HTHLACI"/>
</dbReference>
<accession>A0A3L6ZJU3</accession>
<evidence type="ECO:0000313" key="6">
    <source>
        <dbReference type="EMBL" id="RLP67801.1"/>
    </source>
</evidence>
<dbReference type="SUPFAM" id="SSF47413">
    <property type="entry name" value="lambda repressor-like DNA-binding domains"/>
    <property type="match status" value="1"/>
</dbReference>
<proteinExistence type="predicted"/>
<dbReference type="SMART" id="SM00354">
    <property type="entry name" value="HTH_LACI"/>
    <property type="match status" value="1"/>
</dbReference>
<dbReference type="InterPro" id="IPR028082">
    <property type="entry name" value="Peripla_BP_I"/>
</dbReference>
<dbReference type="InterPro" id="IPR000843">
    <property type="entry name" value="HTH_LacI"/>
</dbReference>
<dbReference type="SUPFAM" id="SSF53822">
    <property type="entry name" value="Periplasmic binding protein-like I"/>
    <property type="match status" value="1"/>
</dbReference>